<dbReference type="RefSeq" id="WP_145763700.1">
    <property type="nucleotide sequence ID" value="NZ_VIWW01000001.1"/>
</dbReference>
<dbReference type="InterPro" id="IPR047721">
    <property type="entry name" value="DrmB"/>
</dbReference>
<proteinExistence type="predicted"/>
<gene>
    <name evidence="2" type="ORF">FHX80_111776</name>
</gene>
<accession>A0A561UVG2</accession>
<dbReference type="Pfam" id="PF09369">
    <property type="entry name" value="MZB"/>
    <property type="match status" value="1"/>
</dbReference>
<evidence type="ECO:0000313" key="3">
    <source>
        <dbReference type="Proteomes" id="UP000318186"/>
    </source>
</evidence>
<reference evidence="2 3" key="1">
    <citation type="submission" date="2019-06" db="EMBL/GenBank/DDBJ databases">
        <title>Sequencing the genomes of 1000 actinobacteria strains.</title>
        <authorList>
            <person name="Klenk H.-P."/>
        </authorList>
    </citation>
    <scope>NUCLEOTIDE SEQUENCE [LARGE SCALE GENOMIC DNA]</scope>
    <source>
        <strain evidence="2 3">DSM 42059</strain>
    </source>
</reference>
<organism evidence="2 3">
    <name type="scientific">Streptomyces brevispora</name>
    <dbReference type="NCBI Taxonomy" id="887462"/>
    <lineage>
        <taxon>Bacteria</taxon>
        <taxon>Bacillati</taxon>
        <taxon>Actinomycetota</taxon>
        <taxon>Actinomycetes</taxon>
        <taxon>Kitasatosporales</taxon>
        <taxon>Streptomycetaceae</taxon>
        <taxon>Streptomyces</taxon>
    </lineage>
</organism>
<dbReference type="EMBL" id="VIWW01000001">
    <property type="protein sequence ID" value="TWG03352.1"/>
    <property type="molecule type" value="Genomic_DNA"/>
</dbReference>
<dbReference type="NCBIfam" id="NF038324">
    <property type="entry name" value="DrmB_fam"/>
    <property type="match status" value="1"/>
</dbReference>
<comment type="caution">
    <text evidence="2">The sequence shown here is derived from an EMBL/GenBank/DDBJ whole genome shotgun (WGS) entry which is preliminary data.</text>
</comment>
<evidence type="ECO:0000259" key="1">
    <source>
        <dbReference type="Pfam" id="PF09369"/>
    </source>
</evidence>
<protein>
    <submittedName>
        <fullName evidence="2">Uncharacterized protein DUF1998</fullName>
    </submittedName>
</protein>
<evidence type="ECO:0000313" key="2">
    <source>
        <dbReference type="EMBL" id="TWG03352.1"/>
    </source>
</evidence>
<feature type="domain" description="MrfA-like Zn-binding" evidence="1">
    <location>
        <begin position="488"/>
        <end position="585"/>
    </location>
</feature>
<sequence length="621" mass="68758">MAPVPPRSRRRGLPATAARTARKLGEIRRAQLITTYGVGAMIAVENESFLVRGIDSWDISEAPFISEPRLAWQLGVAGFRMPPAPDTDSARDGVRAVRFPEMYSCPTCHQLQPFRKFNSPPKRAECSTCQESLVPSRFVMACAHGHLEDFPYWKWVHRGNRTGSGSCGGQLTFQADGSTASLRAVHISCSCGVEKVSMEGSFRRQALRELGIRCSGRRPWLRDAPVETCQEPPRTLQRGSSSVWFPVMYSALSIPPWSQGIAKLVAPLYDRLRKEDAAAIKAYVRIEKLLLHHPRYTDEDVVAEVERRRAAETAAAEQLDDAEAAKRAGDYRLKLYEGEYQSLSKPHPEDASEEQEFVCEPPITPIDDLHSSHGLTQVMLVKRLREVRVLQSFRRVEEPSPADSQLRQAALSLKKPSWLPAFEVSGEGVFLRLDPKRLRTWEEQPDQVARATRIRENHERLLSARAGDLDKPVPSSPATPRFLLLHALAHILINEWSLDGGYPAASLRERLYSDEDMAGVLIYTATSDSAGSLGGVVAQGEPDRLATSLRAALHRASWCSNDPLCMESEASGADSLNAAACHACLLLPETSCENNNILLDRAALVGTPETPSIGFFHEALK</sequence>
<dbReference type="Proteomes" id="UP000318186">
    <property type="component" value="Unassembled WGS sequence"/>
</dbReference>
<dbReference type="InterPro" id="IPR018973">
    <property type="entry name" value="MZB"/>
</dbReference>
<dbReference type="AlphaFoldDB" id="A0A561UVG2"/>
<dbReference type="OrthoDB" id="9134227at2"/>
<name>A0A561UVG2_9ACTN</name>